<reference evidence="1" key="1">
    <citation type="journal article" date="2020" name="Nat. Commun.">
        <title>Large-scale genome sequencing of mycorrhizal fungi provides insights into the early evolution of symbiotic traits.</title>
        <authorList>
            <person name="Miyauchi S."/>
            <person name="Kiss E."/>
            <person name="Kuo A."/>
            <person name="Drula E."/>
            <person name="Kohler A."/>
            <person name="Sanchez-Garcia M."/>
            <person name="Morin E."/>
            <person name="Andreopoulos B."/>
            <person name="Barry K.W."/>
            <person name="Bonito G."/>
            <person name="Buee M."/>
            <person name="Carver A."/>
            <person name="Chen C."/>
            <person name="Cichocki N."/>
            <person name="Clum A."/>
            <person name="Culley D."/>
            <person name="Crous P.W."/>
            <person name="Fauchery L."/>
            <person name="Girlanda M."/>
            <person name="Hayes R.D."/>
            <person name="Keri Z."/>
            <person name="LaButti K."/>
            <person name="Lipzen A."/>
            <person name="Lombard V."/>
            <person name="Magnuson J."/>
            <person name="Maillard F."/>
            <person name="Murat C."/>
            <person name="Nolan M."/>
            <person name="Ohm R.A."/>
            <person name="Pangilinan J."/>
            <person name="Pereira M.F."/>
            <person name="Perotto S."/>
            <person name="Peter M."/>
            <person name="Pfister S."/>
            <person name="Riley R."/>
            <person name="Sitrit Y."/>
            <person name="Stielow J.B."/>
            <person name="Szollosi G."/>
            <person name="Zifcakova L."/>
            <person name="Stursova M."/>
            <person name="Spatafora J.W."/>
            <person name="Tedersoo L."/>
            <person name="Vaario L.M."/>
            <person name="Yamada A."/>
            <person name="Yan M."/>
            <person name="Wang P."/>
            <person name="Xu J."/>
            <person name="Bruns T."/>
            <person name="Baldrian P."/>
            <person name="Vilgalys R."/>
            <person name="Dunand C."/>
            <person name="Henrissat B."/>
            <person name="Grigoriev I.V."/>
            <person name="Hibbett D."/>
            <person name="Nagy L.G."/>
            <person name="Martin F.M."/>
        </authorList>
    </citation>
    <scope>NUCLEOTIDE SEQUENCE</scope>
    <source>
        <strain evidence="1">UP504</strain>
    </source>
</reference>
<accession>A0A9P6AMQ8</accession>
<evidence type="ECO:0000313" key="2">
    <source>
        <dbReference type="Proteomes" id="UP000886523"/>
    </source>
</evidence>
<protein>
    <submittedName>
        <fullName evidence="1">Uncharacterized protein</fullName>
    </submittedName>
</protein>
<organism evidence="1 2">
    <name type="scientific">Hydnum rufescens UP504</name>
    <dbReference type="NCBI Taxonomy" id="1448309"/>
    <lineage>
        <taxon>Eukaryota</taxon>
        <taxon>Fungi</taxon>
        <taxon>Dikarya</taxon>
        <taxon>Basidiomycota</taxon>
        <taxon>Agaricomycotina</taxon>
        <taxon>Agaricomycetes</taxon>
        <taxon>Cantharellales</taxon>
        <taxon>Hydnaceae</taxon>
        <taxon>Hydnum</taxon>
    </lineage>
</organism>
<gene>
    <name evidence="1" type="ORF">BS47DRAFT_216472</name>
</gene>
<comment type="caution">
    <text evidence="1">The sequence shown here is derived from an EMBL/GenBank/DDBJ whole genome shotgun (WGS) entry which is preliminary data.</text>
</comment>
<dbReference type="EMBL" id="MU129056">
    <property type="protein sequence ID" value="KAF9508541.1"/>
    <property type="molecule type" value="Genomic_DNA"/>
</dbReference>
<evidence type="ECO:0000313" key="1">
    <source>
        <dbReference type="EMBL" id="KAF9508541.1"/>
    </source>
</evidence>
<proteinExistence type="predicted"/>
<dbReference type="Proteomes" id="UP000886523">
    <property type="component" value="Unassembled WGS sequence"/>
</dbReference>
<keyword evidence="2" id="KW-1185">Reference proteome</keyword>
<dbReference type="AlphaFoldDB" id="A0A9P6AMQ8"/>
<name>A0A9P6AMQ8_9AGAM</name>
<sequence>MCHNRFWKSCCHRRIRKSLAERPRGGKPINLVIAAFSPVASAISASGSNVDLCAITTEGTTMLRNYVTPTSGCQRERYRLRLGTTA</sequence>
<dbReference type="OrthoDB" id="429533at2759"/>